<gene>
    <name evidence="2" type="ORF">QYE76_024341</name>
</gene>
<organism evidence="2 3">
    <name type="scientific">Lolium multiflorum</name>
    <name type="common">Italian ryegrass</name>
    <name type="synonym">Lolium perenne subsp. multiflorum</name>
    <dbReference type="NCBI Taxonomy" id="4521"/>
    <lineage>
        <taxon>Eukaryota</taxon>
        <taxon>Viridiplantae</taxon>
        <taxon>Streptophyta</taxon>
        <taxon>Embryophyta</taxon>
        <taxon>Tracheophyta</taxon>
        <taxon>Spermatophyta</taxon>
        <taxon>Magnoliopsida</taxon>
        <taxon>Liliopsida</taxon>
        <taxon>Poales</taxon>
        <taxon>Poaceae</taxon>
        <taxon>BOP clade</taxon>
        <taxon>Pooideae</taxon>
        <taxon>Poodae</taxon>
        <taxon>Poeae</taxon>
        <taxon>Poeae Chloroplast Group 2 (Poeae type)</taxon>
        <taxon>Loliodinae</taxon>
        <taxon>Loliinae</taxon>
        <taxon>Lolium</taxon>
    </lineage>
</organism>
<keyword evidence="3" id="KW-1185">Reference proteome</keyword>
<feature type="compositionally biased region" description="Basic residues" evidence="1">
    <location>
        <begin position="66"/>
        <end position="83"/>
    </location>
</feature>
<dbReference type="Proteomes" id="UP001231189">
    <property type="component" value="Unassembled WGS sequence"/>
</dbReference>
<dbReference type="AlphaFoldDB" id="A0AAD8RG12"/>
<evidence type="ECO:0000256" key="1">
    <source>
        <dbReference type="SAM" id="MobiDB-lite"/>
    </source>
</evidence>
<protein>
    <submittedName>
        <fullName evidence="2">Uncharacterized protein</fullName>
    </submittedName>
</protein>
<sequence>MPRKEDRDRAATPPSLFFLSSGDALRYHPSPSSSPPVTPCALHQIPPDHPSPSSPKRCHPFPQSTYHRRPLSNATTHRRPHKVVAREADDSVKFGQGEGSAYLLDPDIYTNGRISVQGIDAVLLPEDDTKPSTPIAAAPVRKAPAVTGSSRSKFRRDRDSQPWNKRT</sequence>
<dbReference type="PANTHER" id="PTHR32499:SF3">
    <property type="entry name" value="FASCICLIN-LIKE ARABINOGALACTAN PROTEIN 16"/>
    <property type="match status" value="1"/>
</dbReference>
<comment type="caution">
    <text evidence="2">The sequence shown here is derived from an EMBL/GenBank/DDBJ whole genome shotgun (WGS) entry which is preliminary data.</text>
</comment>
<feature type="region of interest" description="Disordered" evidence="1">
    <location>
        <begin position="125"/>
        <end position="167"/>
    </location>
</feature>
<name>A0AAD8RG12_LOLMU</name>
<dbReference type="InterPro" id="IPR044654">
    <property type="entry name" value="FLA15/16/17/18"/>
</dbReference>
<feature type="region of interest" description="Disordered" evidence="1">
    <location>
        <begin position="22"/>
        <end position="91"/>
    </location>
</feature>
<evidence type="ECO:0000313" key="3">
    <source>
        <dbReference type="Proteomes" id="UP001231189"/>
    </source>
</evidence>
<dbReference type="EMBL" id="JAUUTY010000006">
    <property type="protein sequence ID" value="KAK1618824.1"/>
    <property type="molecule type" value="Genomic_DNA"/>
</dbReference>
<proteinExistence type="predicted"/>
<dbReference type="PANTHER" id="PTHR32499">
    <property type="entry name" value="FASCICLIN-LIKE ARABINOGALACTAN PROTEIN 16"/>
    <property type="match status" value="1"/>
</dbReference>
<reference evidence="2" key="1">
    <citation type="submission" date="2023-07" db="EMBL/GenBank/DDBJ databases">
        <title>A chromosome-level genome assembly of Lolium multiflorum.</title>
        <authorList>
            <person name="Chen Y."/>
            <person name="Copetti D."/>
            <person name="Kolliker R."/>
            <person name="Studer B."/>
        </authorList>
    </citation>
    <scope>NUCLEOTIDE SEQUENCE</scope>
    <source>
        <strain evidence="2">02402/16</strain>
        <tissue evidence="2">Leaf</tissue>
    </source>
</reference>
<evidence type="ECO:0000313" key="2">
    <source>
        <dbReference type="EMBL" id="KAK1618824.1"/>
    </source>
</evidence>
<accession>A0AAD8RG12</accession>